<dbReference type="EC" id="2.7.7.6" evidence="1"/>
<evidence type="ECO:0000313" key="2">
    <source>
        <dbReference type="Proteomes" id="UP000315423"/>
    </source>
</evidence>
<keyword evidence="1" id="KW-0808">Transferase</keyword>
<keyword evidence="1" id="KW-0548">Nucleotidyltransferase</keyword>
<evidence type="ECO:0000313" key="1">
    <source>
        <dbReference type="EMBL" id="TKY92522.1"/>
    </source>
</evidence>
<gene>
    <name evidence="1" type="ORF">C5S46_00245</name>
</gene>
<reference evidence="1" key="1">
    <citation type="submission" date="2018-09" db="EMBL/GenBank/DDBJ databases">
        <title>A genomic encyclopedia of anaerobic methanotrophic archaea.</title>
        <authorList>
            <person name="Skennerton C.T."/>
            <person name="Chadwick G.L."/>
            <person name="Laso-Perez R."/>
            <person name="Leu A.O."/>
            <person name="Speth D.R."/>
            <person name="Yu H."/>
            <person name="Morgan-Lang C."/>
            <person name="Hatzenpichler R."/>
            <person name="Goudeau D."/>
            <person name="Malmstrom R."/>
            <person name="Woyke T."/>
            <person name="Hallam S."/>
            <person name="Tyson G.W."/>
            <person name="Wegener G."/>
            <person name="Boetius A."/>
            <person name="Orphan V.J."/>
        </authorList>
    </citation>
    <scope>NUCLEOTIDE SEQUENCE</scope>
    <source>
        <strain evidence="1">CONS3730D10UFb2</strain>
    </source>
</reference>
<keyword evidence="1" id="KW-0804">Transcription</keyword>
<sequence>MNNSGNFSLLDHQLIPHHMVLSEKEAAQVLKEFSSLQPIEKEQLPKIKSTDPVIMEIGAKVGDIIKIIRKSQTAGEGEFYRLVIE</sequence>
<accession>A0AC61SD22</accession>
<organism evidence="1 2">
    <name type="scientific">Candidatus Methanomarinus sp</name>
    <dbReference type="NCBI Taxonomy" id="3386244"/>
    <lineage>
        <taxon>Archaea</taxon>
        <taxon>Methanobacteriati</taxon>
        <taxon>Methanobacteriota</taxon>
        <taxon>Stenosarchaea group</taxon>
        <taxon>Methanomicrobia</taxon>
        <taxon>Methanosarcinales</taxon>
        <taxon>ANME-2 cluster</taxon>
        <taxon>Candidatus Methanocomedenaceae</taxon>
        <taxon>Candidatus Methanomarinus</taxon>
    </lineage>
</organism>
<keyword evidence="1" id="KW-0240">DNA-directed RNA polymerase</keyword>
<comment type="caution">
    <text evidence="1">The sequence shown here is derived from an EMBL/GenBank/DDBJ whole genome shotgun (WGS) entry which is preliminary data.</text>
</comment>
<proteinExistence type="predicted"/>
<name>A0AC61SD22_9EURY</name>
<dbReference type="Proteomes" id="UP000315423">
    <property type="component" value="Unassembled WGS sequence"/>
</dbReference>
<dbReference type="EMBL" id="QYBA01000006">
    <property type="protein sequence ID" value="TKY92522.1"/>
    <property type="molecule type" value="Genomic_DNA"/>
</dbReference>
<protein>
    <submittedName>
        <fullName evidence="1">DNA-directed RNA polymerase subunit H</fullName>
        <ecNumber evidence="1">2.7.7.6</ecNumber>
    </submittedName>
</protein>